<keyword evidence="5 7" id="KW-0472">Membrane</keyword>
<evidence type="ECO:0000256" key="3">
    <source>
        <dbReference type="ARBA" id="ARBA00022692"/>
    </source>
</evidence>
<dbReference type="AlphaFoldDB" id="A0A6L3VSS0"/>
<feature type="transmembrane region" description="Helical" evidence="7">
    <location>
        <begin position="186"/>
        <end position="205"/>
    </location>
</feature>
<sequence length="523" mass="54226">MTTVPSGAEAEAGAPERGTPSGGGRRFGDFAILSTASAVSQLGSMGVAAAGPLLALLLTRSPIAAGCVTAASVAPGLLFHVVAGVVVDRIDRRKVMLASQLVRIFSALATCFCLLFADDPVYFLIAAAFIDGSCAVFYEIAEIAAVPDLVAENSLNAAIGSNEAKLNASMFLGRPLGGMLLSINPVMPWVVDACTSFFPFMTLLVRKRLLSRTGAGAEPDGAPAGERAGPPDAVAAEGTDRALRPALALLVRDSFSRAVLGVCVLANFSFQVIVLLQILLAQQEGLPTYVVGVLLSCSGLGGLLGAIGSSWLLRLTSPGTSVVLCAIFWVPLVWVATAHRNPVVGLGAWGVCSVIGAYINVALRAHQAKAFPKELGRITGITRFLSVGAVALGALSGGWIIDSVGINGTAFVIRTVFAGVAAVLIVLYFKEVCDGLVVLLGEFLRVLGFTAAWAGLVVVSFAGSARRVGKGTARIWRASVTWIGTERSDGRERTPVTEMESWHGSSVQIHQREDVGAVGAGGR</sequence>
<dbReference type="GO" id="GO:0022857">
    <property type="term" value="F:transmembrane transporter activity"/>
    <property type="evidence" value="ECO:0007669"/>
    <property type="project" value="InterPro"/>
</dbReference>
<comment type="caution">
    <text evidence="8">The sequence shown here is derived from an EMBL/GenBank/DDBJ whole genome shotgun (WGS) entry which is preliminary data.</text>
</comment>
<evidence type="ECO:0000256" key="1">
    <source>
        <dbReference type="ARBA" id="ARBA00004651"/>
    </source>
</evidence>
<comment type="subcellular location">
    <subcellularLocation>
        <location evidence="1">Cell membrane</location>
        <topology evidence="1">Multi-pass membrane protein</topology>
    </subcellularLocation>
</comment>
<feature type="region of interest" description="Disordered" evidence="6">
    <location>
        <begin position="1"/>
        <end position="24"/>
    </location>
</feature>
<organism evidence="8 9">
    <name type="scientific">Actinomadura montaniterrae</name>
    <dbReference type="NCBI Taxonomy" id="1803903"/>
    <lineage>
        <taxon>Bacteria</taxon>
        <taxon>Bacillati</taxon>
        <taxon>Actinomycetota</taxon>
        <taxon>Actinomycetes</taxon>
        <taxon>Streptosporangiales</taxon>
        <taxon>Thermomonosporaceae</taxon>
        <taxon>Actinomadura</taxon>
    </lineage>
</organism>
<feature type="transmembrane region" description="Helical" evidence="7">
    <location>
        <begin position="286"/>
        <end position="307"/>
    </location>
</feature>
<gene>
    <name evidence="8" type="ORF">F9B16_18090</name>
</gene>
<dbReference type="RefSeq" id="WP_151541260.1">
    <property type="nucleotide sequence ID" value="NZ_WBMR01000046.1"/>
</dbReference>
<keyword evidence="4 7" id="KW-1133">Transmembrane helix</keyword>
<evidence type="ECO:0000313" key="9">
    <source>
        <dbReference type="Proteomes" id="UP000483004"/>
    </source>
</evidence>
<dbReference type="GO" id="GO:0005886">
    <property type="term" value="C:plasma membrane"/>
    <property type="evidence" value="ECO:0007669"/>
    <property type="project" value="UniProtKB-SubCell"/>
</dbReference>
<dbReference type="EMBL" id="WBMR01000046">
    <property type="protein sequence ID" value="KAB2380250.1"/>
    <property type="molecule type" value="Genomic_DNA"/>
</dbReference>
<feature type="transmembrane region" description="Helical" evidence="7">
    <location>
        <begin position="407"/>
        <end position="429"/>
    </location>
</feature>
<proteinExistence type="predicted"/>
<evidence type="ECO:0000256" key="2">
    <source>
        <dbReference type="ARBA" id="ARBA00022475"/>
    </source>
</evidence>
<accession>A0A6L3VSS0</accession>
<dbReference type="PANTHER" id="PTHR23513">
    <property type="entry name" value="INTEGRAL MEMBRANE EFFLUX PROTEIN-RELATED"/>
    <property type="match status" value="1"/>
</dbReference>
<evidence type="ECO:0000256" key="5">
    <source>
        <dbReference type="ARBA" id="ARBA00023136"/>
    </source>
</evidence>
<dbReference type="PANTHER" id="PTHR23513:SF11">
    <property type="entry name" value="STAPHYLOFERRIN A TRANSPORTER"/>
    <property type="match status" value="1"/>
</dbReference>
<feature type="transmembrane region" description="Helical" evidence="7">
    <location>
        <begin position="343"/>
        <end position="363"/>
    </location>
</feature>
<dbReference type="Pfam" id="PF07690">
    <property type="entry name" value="MFS_1"/>
    <property type="match status" value="1"/>
</dbReference>
<protein>
    <submittedName>
        <fullName evidence="8">MFS transporter</fullName>
    </submittedName>
</protein>
<name>A0A6L3VSS0_9ACTN</name>
<dbReference type="OrthoDB" id="3542743at2"/>
<dbReference type="SUPFAM" id="SSF103473">
    <property type="entry name" value="MFS general substrate transporter"/>
    <property type="match status" value="1"/>
</dbReference>
<feature type="transmembrane region" description="Helical" evidence="7">
    <location>
        <begin position="63"/>
        <end position="83"/>
    </location>
</feature>
<dbReference type="Gene3D" id="1.20.1250.20">
    <property type="entry name" value="MFS general substrate transporter like domains"/>
    <property type="match status" value="1"/>
</dbReference>
<keyword evidence="9" id="KW-1185">Reference proteome</keyword>
<evidence type="ECO:0000256" key="6">
    <source>
        <dbReference type="SAM" id="MobiDB-lite"/>
    </source>
</evidence>
<feature type="transmembrane region" description="Helical" evidence="7">
    <location>
        <begin position="319"/>
        <end position="337"/>
    </location>
</feature>
<feature type="transmembrane region" description="Helical" evidence="7">
    <location>
        <begin position="258"/>
        <end position="280"/>
    </location>
</feature>
<feature type="transmembrane region" description="Helical" evidence="7">
    <location>
        <begin position="436"/>
        <end position="462"/>
    </location>
</feature>
<keyword evidence="3 7" id="KW-0812">Transmembrane</keyword>
<reference evidence="8 9" key="1">
    <citation type="submission" date="2019-09" db="EMBL/GenBank/DDBJ databases">
        <title>Actinomadura physcomitrii sp. nov., a novel actinomycete isolated from moss [Physcomitrium sphaericum (Ludw) Fuernr].</title>
        <authorList>
            <person name="Liu C."/>
            <person name="Zhuang X."/>
        </authorList>
    </citation>
    <scope>NUCLEOTIDE SEQUENCE [LARGE SCALE GENOMIC DNA]</scope>
    <source>
        <strain evidence="8 9">CYP1-1B</strain>
    </source>
</reference>
<evidence type="ECO:0000256" key="4">
    <source>
        <dbReference type="ARBA" id="ARBA00022989"/>
    </source>
</evidence>
<keyword evidence="2" id="KW-1003">Cell membrane</keyword>
<dbReference type="InterPro" id="IPR036259">
    <property type="entry name" value="MFS_trans_sf"/>
</dbReference>
<dbReference type="Proteomes" id="UP000483004">
    <property type="component" value="Unassembled WGS sequence"/>
</dbReference>
<feature type="transmembrane region" description="Helical" evidence="7">
    <location>
        <begin position="384"/>
        <end position="401"/>
    </location>
</feature>
<dbReference type="InterPro" id="IPR011701">
    <property type="entry name" value="MFS"/>
</dbReference>
<feature type="transmembrane region" description="Helical" evidence="7">
    <location>
        <begin position="95"/>
        <end position="117"/>
    </location>
</feature>
<evidence type="ECO:0000256" key="7">
    <source>
        <dbReference type="SAM" id="Phobius"/>
    </source>
</evidence>
<dbReference type="CDD" id="cd06173">
    <property type="entry name" value="MFS_MefA_like"/>
    <property type="match status" value="1"/>
</dbReference>
<evidence type="ECO:0000313" key="8">
    <source>
        <dbReference type="EMBL" id="KAB2380250.1"/>
    </source>
</evidence>